<evidence type="ECO:0008006" key="3">
    <source>
        <dbReference type="Google" id="ProtNLM"/>
    </source>
</evidence>
<dbReference type="EMBL" id="JAQQXS010000005">
    <property type="protein sequence ID" value="MDC8784950.1"/>
    <property type="molecule type" value="Genomic_DNA"/>
</dbReference>
<evidence type="ECO:0000313" key="1">
    <source>
        <dbReference type="EMBL" id="MDC8784950.1"/>
    </source>
</evidence>
<evidence type="ECO:0000313" key="2">
    <source>
        <dbReference type="Proteomes" id="UP001219862"/>
    </source>
</evidence>
<name>A0ABT5KPV1_9BURK</name>
<organism evidence="1 2">
    <name type="scientific">Roseateles koreensis</name>
    <dbReference type="NCBI Taxonomy" id="2987526"/>
    <lineage>
        <taxon>Bacteria</taxon>
        <taxon>Pseudomonadati</taxon>
        <taxon>Pseudomonadota</taxon>
        <taxon>Betaproteobacteria</taxon>
        <taxon>Burkholderiales</taxon>
        <taxon>Sphaerotilaceae</taxon>
        <taxon>Roseateles</taxon>
    </lineage>
</organism>
<proteinExistence type="predicted"/>
<sequence length="262" mass="26350">MSKPQHGLIPMQLIRQKKFASTGRRAAYTACIAGAALALSACGGGSSNSDTPSAKAFALSAAAKQARGGNLQKTSNIVGTATYNGQSLGFTGTATMTVASATVSTTFNGQAALQGSATLAGSLTINGTVTPLSNLSNYYQDASTGKPLGSSASGSYCVVTSYTPPADTATVGATGQILSESCYTDASMATATGNSVETYVVSAGSSADTALVSIIDTEFNALKQQIGTTQLDFTVDSAGNISLLDVKVNQTVDGIAVNFTMK</sequence>
<comment type="caution">
    <text evidence="1">The sequence shown here is derived from an EMBL/GenBank/DDBJ whole genome shotgun (WGS) entry which is preliminary data.</text>
</comment>
<dbReference type="Proteomes" id="UP001219862">
    <property type="component" value="Unassembled WGS sequence"/>
</dbReference>
<protein>
    <recommendedName>
        <fullName evidence="3">Lipoprotein</fullName>
    </recommendedName>
</protein>
<dbReference type="RefSeq" id="WP_273596070.1">
    <property type="nucleotide sequence ID" value="NZ_JAQQXS010000005.1"/>
</dbReference>
<gene>
    <name evidence="1" type="ORF">PRZ01_07080</name>
</gene>
<keyword evidence="2" id="KW-1185">Reference proteome</keyword>
<accession>A0ABT5KPV1</accession>
<reference evidence="1 2" key="1">
    <citation type="submission" date="2022-10" db="EMBL/GenBank/DDBJ databases">
        <title>paucibacter sp. hw8 Genome sequencing.</title>
        <authorList>
            <person name="Park S."/>
        </authorList>
    </citation>
    <scope>NUCLEOTIDE SEQUENCE [LARGE SCALE GENOMIC DNA]</scope>
    <source>
        <strain evidence="2">hw8</strain>
    </source>
</reference>